<protein>
    <submittedName>
        <fullName evidence="1">Uncharacterized protein</fullName>
    </submittedName>
</protein>
<sequence length="89" mass="10418">MTGDGMEFWVVYHYKMTAADDEIDDDEFEMSRKTVGYYSSEEEAHNAIIRMRNLPGFRDWPYGFRIVGSRANHDVWHSGFGFDDDDPDV</sequence>
<proteinExistence type="predicted"/>
<dbReference type="OrthoDB" id="1453790at2"/>
<evidence type="ECO:0000313" key="2">
    <source>
        <dbReference type="Proteomes" id="UP000254919"/>
    </source>
</evidence>
<dbReference type="GeneID" id="99635550"/>
<dbReference type="RefSeq" id="WP_019461333.1">
    <property type="nucleotide sequence ID" value="NZ_AP031462.1"/>
</dbReference>
<organism evidence="1 2">
    <name type="scientific">Roseomonas mucosa</name>
    <dbReference type="NCBI Taxonomy" id="207340"/>
    <lineage>
        <taxon>Bacteria</taxon>
        <taxon>Pseudomonadati</taxon>
        <taxon>Pseudomonadota</taxon>
        <taxon>Alphaproteobacteria</taxon>
        <taxon>Acetobacterales</taxon>
        <taxon>Roseomonadaceae</taxon>
        <taxon>Roseomonas</taxon>
    </lineage>
</organism>
<dbReference type="EMBL" id="UGVN01000001">
    <property type="protein sequence ID" value="SUE38160.1"/>
    <property type="molecule type" value="Genomic_DNA"/>
</dbReference>
<accession>A0A379MVI3</accession>
<gene>
    <name evidence="1" type="ORF">NCTC13291_00527</name>
</gene>
<dbReference type="Proteomes" id="UP000254919">
    <property type="component" value="Unassembled WGS sequence"/>
</dbReference>
<evidence type="ECO:0000313" key="1">
    <source>
        <dbReference type="EMBL" id="SUE38160.1"/>
    </source>
</evidence>
<name>A0A379MVI3_9PROT</name>
<reference evidence="1 2" key="1">
    <citation type="submission" date="2018-06" db="EMBL/GenBank/DDBJ databases">
        <authorList>
            <consortium name="Pathogen Informatics"/>
            <person name="Doyle S."/>
        </authorList>
    </citation>
    <scope>NUCLEOTIDE SEQUENCE [LARGE SCALE GENOMIC DNA]</scope>
    <source>
        <strain evidence="1 2">NCTC13291</strain>
    </source>
</reference>
<dbReference type="AlphaFoldDB" id="A0A379MVI3"/>